<reference evidence="1 2" key="1">
    <citation type="submission" date="2017-11" db="EMBL/GenBank/DDBJ databases">
        <title>Isolation and Characterization of Methanofollis Species from Methane Seep Offshore SW Taiwan.</title>
        <authorList>
            <person name="Teng N.-H."/>
            <person name="Lai M.-C."/>
            <person name="Chen S.-C."/>
        </authorList>
    </citation>
    <scope>NUCLEOTIDE SEQUENCE [LARGE SCALE GENOMIC DNA]</scope>
    <source>
        <strain evidence="1 2">FWC-SCC2</strain>
    </source>
</reference>
<dbReference type="SUPFAM" id="SSF50475">
    <property type="entry name" value="FMN-binding split barrel"/>
    <property type="match status" value="1"/>
</dbReference>
<gene>
    <name evidence="1" type="ORF">CUJ86_05255</name>
</gene>
<dbReference type="AlphaFoldDB" id="A0A483CXN8"/>
<evidence type="ECO:0000313" key="1">
    <source>
        <dbReference type="EMBL" id="TAJ44709.1"/>
    </source>
</evidence>
<organism evidence="1 2">
    <name type="scientific">Methanofollis fontis</name>
    <dbReference type="NCBI Taxonomy" id="2052832"/>
    <lineage>
        <taxon>Archaea</taxon>
        <taxon>Methanobacteriati</taxon>
        <taxon>Methanobacteriota</taxon>
        <taxon>Stenosarchaea group</taxon>
        <taxon>Methanomicrobia</taxon>
        <taxon>Methanomicrobiales</taxon>
        <taxon>Methanomicrobiaceae</taxon>
        <taxon>Methanofollis</taxon>
    </lineage>
</organism>
<sequence length="87" mass="9956">MSEDEANIAGLHMDAANDDIKKRAFELLQEIRDLCVATSENNKPDVRIIDLMDIRGDRIYFLTARGKHFCELPRACWAWLPASSSLY</sequence>
<protein>
    <submittedName>
        <fullName evidence="1">Uncharacterized protein</fullName>
    </submittedName>
</protein>
<accession>A0A483CXN8</accession>
<proteinExistence type="predicted"/>
<dbReference type="Gene3D" id="2.30.110.10">
    <property type="entry name" value="Electron Transport, Fmn-binding Protein, Chain A"/>
    <property type="match status" value="1"/>
</dbReference>
<dbReference type="RefSeq" id="WP_130646506.1">
    <property type="nucleotide sequence ID" value="NZ_PGCL01000002.1"/>
</dbReference>
<dbReference type="Proteomes" id="UP000292580">
    <property type="component" value="Unassembled WGS sequence"/>
</dbReference>
<evidence type="ECO:0000313" key="2">
    <source>
        <dbReference type="Proteomes" id="UP000292580"/>
    </source>
</evidence>
<comment type="caution">
    <text evidence="1">The sequence shown here is derived from an EMBL/GenBank/DDBJ whole genome shotgun (WGS) entry which is preliminary data.</text>
</comment>
<dbReference type="OrthoDB" id="23833at2157"/>
<name>A0A483CXN8_9EURY</name>
<dbReference type="EMBL" id="PGCL01000002">
    <property type="protein sequence ID" value="TAJ44709.1"/>
    <property type="molecule type" value="Genomic_DNA"/>
</dbReference>
<keyword evidence="2" id="KW-1185">Reference proteome</keyword>
<dbReference type="InterPro" id="IPR012349">
    <property type="entry name" value="Split_barrel_FMN-bd"/>
</dbReference>